<dbReference type="InterPro" id="IPR045851">
    <property type="entry name" value="AMP-bd_C_sf"/>
</dbReference>
<accession>A0A354YYC5</accession>
<dbReference type="Gene3D" id="3.30.300.30">
    <property type="match status" value="1"/>
</dbReference>
<dbReference type="InterPro" id="IPR028154">
    <property type="entry name" value="AMP-dep_Lig_C"/>
</dbReference>
<name>A0A354YYC5_9FIRM</name>
<comment type="caution">
    <text evidence="2">The sequence shown here is derived from an EMBL/GenBank/DDBJ whole genome shotgun (WGS) entry which is preliminary data.</text>
</comment>
<sequence>MRFETGDIVNGIESESLCKCGRTLSIFKGFRGRTGDIIKVRGVCVSVAGIENVIRGIKECSNNYEYLAVKNGTGMDQIKVRIEPQSDIASERWDDIRKKVAESLQLAFMVNMDVEVVPPGTLPVYELKAKRFRDLRS</sequence>
<dbReference type="AlphaFoldDB" id="A0A354YYC5"/>
<organism evidence="2 3">
    <name type="scientific">Syntrophomonas wolfei</name>
    <dbReference type="NCBI Taxonomy" id="863"/>
    <lineage>
        <taxon>Bacteria</taxon>
        <taxon>Bacillati</taxon>
        <taxon>Bacillota</taxon>
        <taxon>Clostridia</taxon>
        <taxon>Eubacteriales</taxon>
        <taxon>Syntrophomonadaceae</taxon>
        <taxon>Syntrophomonas</taxon>
    </lineage>
</organism>
<gene>
    <name evidence="2" type="ORF">DDZ44_07260</name>
</gene>
<proteinExistence type="predicted"/>
<reference evidence="2 3" key="1">
    <citation type="journal article" date="2018" name="Nat. Biotechnol.">
        <title>A standardized bacterial taxonomy based on genome phylogeny substantially revises the tree of life.</title>
        <authorList>
            <person name="Parks D.H."/>
            <person name="Chuvochina M."/>
            <person name="Waite D.W."/>
            <person name="Rinke C."/>
            <person name="Skarshewski A."/>
            <person name="Chaumeil P.A."/>
            <person name="Hugenholtz P."/>
        </authorList>
    </citation>
    <scope>NUCLEOTIDE SEQUENCE [LARGE SCALE GENOMIC DNA]</scope>
    <source>
        <strain evidence="2">UBA10948</strain>
    </source>
</reference>
<dbReference type="EMBL" id="DNZF01000160">
    <property type="protein sequence ID" value="HBK53716.1"/>
    <property type="molecule type" value="Genomic_DNA"/>
</dbReference>
<dbReference type="Proteomes" id="UP000263273">
    <property type="component" value="Unassembled WGS sequence"/>
</dbReference>
<evidence type="ECO:0000313" key="3">
    <source>
        <dbReference type="Proteomes" id="UP000263273"/>
    </source>
</evidence>
<feature type="domain" description="AMP-dependent ligase C-terminal" evidence="1">
    <location>
        <begin position="49"/>
        <end position="136"/>
    </location>
</feature>
<evidence type="ECO:0000259" key="1">
    <source>
        <dbReference type="Pfam" id="PF14535"/>
    </source>
</evidence>
<evidence type="ECO:0000313" key="2">
    <source>
        <dbReference type="EMBL" id="HBK53716.1"/>
    </source>
</evidence>
<dbReference type="PANTHER" id="PTHR43845:SF1">
    <property type="entry name" value="BLR5969 PROTEIN"/>
    <property type="match status" value="1"/>
</dbReference>
<protein>
    <recommendedName>
        <fullName evidence="1">AMP-dependent ligase C-terminal domain-containing protein</fullName>
    </recommendedName>
</protein>
<dbReference type="PANTHER" id="PTHR43845">
    <property type="entry name" value="BLR5969 PROTEIN"/>
    <property type="match status" value="1"/>
</dbReference>
<dbReference type="Pfam" id="PF14535">
    <property type="entry name" value="AMP-binding_C_2"/>
    <property type="match status" value="1"/>
</dbReference>
<dbReference type="SUPFAM" id="SSF56801">
    <property type="entry name" value="Acetyl-CoA synthetase-like"/>
    <property type="match status" value="1"/>
</dbReference>